<evidence type="ECO:0000256" key="2">
    <source>
        <dbReference type="ARBA" id="ARBA00023015"/>
    </source>
</evidence>
<dbReference type="PANTHER" id="PTHR43214">
    <property type="entry name" value="TWO-COMPONENT RESPONSE REGULATOR"/>
    <property type="match status" value="1"/>
</dbReference>
<dbReference type="Pfam" id="PF00072">
    <property type="entry name" value="Response_reg"/>
    <property type="match status" value="1"/>
</dbReference>
<dbReference type="PROSITE" id="PS50043">
    <property type="entry name" value="HTH_LUXR_2"/>
    <property type="match status" value="1"/>
</dbReference>
<feature type="domain" description="Response regulatory" evidence="7">
    <location>
        <begin position="3"/>
        <end position="119"/>
    </location>
</feature>
<dbReference type="PRINTS" id="PR00038">
    <property type="entry name" value="HTHLUXR"/>
</dbReference>
<name>A0A7Y7IFR1_9MICC</name>
<gene>
    <name evidence="8" type="ORF">G6034_07045</name>
</gene>
<evidence type="ECO:0000256" key="4">
    <source>
        <dbReference type="ARBA" id="ARBA00023163"/>
    </source>
</evidence>
<dbReference type="InterPro" id="IPR000792">
    <property type="entry name" value="Tscrpt_reg_LuxR_C"/>
</dbReference>
<evidence type="ECO:0000256" key="1">
    <source>
        <dbReference type="ARBA" id="ARBA00022553"/>
    </source>
</evidence>
<protein>
    <submittedName>
        <fullName evidence="8">Response regulator transcription factor</fullName>
    </submittedName>
</protein>
<dbReference type="SMART" id="SM00448">
    <property type="entry name" value="REC"/>
    <property type="match status" value="1"/>
</dbReference>
<dbReference type="InterPro" id="IPR001789">
    <property type="entry name" value="Sig_transdc_resp-reg_receiver"/>
</dbReference>
<keyword evidence="1 5" id="KW-0597">Phosphoprotein</keyword>
<dbReference type="InterPro" id="IPR058245">
    <property type="entry name" value="NreC/VraR/RcsB-like_REC"/>
</dbReference>
<dbReference type="Proteomes" id="UP000543556">
    <property type="component" value="Unassembled WGS sequence"/>
</dbReference>
<dbReference type="GO" id="GO:0000160">
    <property type="term" value="P:phosphorelay signal transduction system"/>
    <property type="evidence" value="ECO:0007669"/>
    <property type="project" value="InterPro"/>
</dbReference>
<dbReference type="AlphaFoldDB" id="A0A7Y7IFR1"/>
<evidence type="ECO:0000256" key="5">
    <source>
        <dbReference type="PROSITE-ProRule" id="PRU00169"/>
    </source>
</evidence>
<feature type="domain" description="HTH luxR-type" evidence="6">
    <location>
        <begin position="143"/>
        <end position="208"/>
    </location>
</feature>
<dbReference type="InterPro" id="IPR039420">
    <property type="entry name" value="WalR-like"/>
</dbReference>
<dbReference type="Pfam" id="PF00196">
    <property type="entry name" value="GerE"/>
    <property type="match status" value="1"/>
</dbReference>
<dbReference type="PROSITE" id="PS50110">
    <property type="entry name" value="RESPONSE_REGULATORY"/>
    <property type="match status" value="1"/>
</dbReference>
<evidence type="ECO:0000313" key="9">
    <source>
        <dbReference type="Proteomes" id="UP000543556"/>
    </source>
</evidence>
<evidence type="ECO:0000259" key="6">
    <source>
        <dbReference type="PROSITE" id="PS50043"/>
    </source>
</evidence>
<keyword evidence="4" id="KW-0804">Transcription</keyword>
<dbReference type="InterPro" id="IPR011006">
    <property type="entry name" value="CheY-like_superfamily"/>
</dbReference>
<keyword evidence="2" id="KW-0805">Transcription regulation</keyword>
<dbReference type="InterPro" id="IPR016032">
    <property type="entry name" value="Sig_transdc_resp-reg_C-effctor"/>
</dbReference>
<dbReference type="Gene3D" id="3.40.50.2300">
    <property type="match status" value="1"/>
</dbReference>
<dbReference type="SUPFAM" id="SSF52172">
    <property type="entry name" value="CheY-like"/>
    <property type="match status" value="1"/>
</dbReference>
<keyword evidence="3" id="KW-0238">DNA-binding</keyword>
<keyword evidence="9" id="KW-1185">Reference proteome</keyword>
<dbReference type="CDD" id="cd06170">
    <property type="entry name" value="LuxR_C_like"/>
    <property type="match status" value="1"/>
</dbReference>
<dbReference type="CDD" id="cd17535">
    <property type="entry name" value="REC_NarL-like"/>
    <property type="match status" value="1"/>
</dbReference>
<evidence type="ECO:0000313" key="8">
    <source>
        <dbReference type="EMBL" id="NVM94669.1"/>
    </source>
</evidence>
<dbReference type="PANTHER" id="PTHR43214:SF24">
    <property type="entry name" value="TRANSCRIPTIONAL REGULATORY PROTEIN NARL-RELATED"/>
    <property type="match status" value="1"/>
</dbReference>
<dbReference type="SUPFAM" id="SSF46894">
    <property type="entry name" value="C-terminal effector domain of the bipartite response regulators"/>
    <property type="match status" value="1"/>
</dbReference>
<proteinExistence type="predicted"/>
<reference evidence="8 9" key="1">
    <citation type="submission" date="2020-02" db="EMBL/GenBank/DDBJ databases">
        <title>Genome sequence of strain AETb3-4.</title>
        <authorList>
            <person name="Gao J."/>
            <person name="Zhang X."/>
        </authorList>
    </citation>
    <scope>NUCLEOTIDE SEQUENCE [LARGE SCALE GENOMIC DNA]</scope>
    <source>
        <strain evidence="8 9">AETb3-4</strain>
    </source>
</reference>
<dbReference type="GO" id="GO:0006355">
    <property type="term" value="P:regulation of DNA-templated transcription"/>
    <property type="evidence" value="ECO:0007669"/>
    <property type="project" value="InterPro"/>
</dbReference>
<dbReference type="SMART" id="SM00421">
    <property type="entry name" value="HTH_LUXR"/>
    <property type="match status" value="1"/>
</dbReference>
<dbReference type="EMBL" id="JAAMFM010000007">
    <property type="protein sequence ID" value="NVM94669.1"/>
    <property type="molecule type" value="Genomic_DNA"/>
</dbReference>
<feature type="modified residue" description="4-aspartylphosphate" evidence="5">
    <location>
        <position position="54"/>
    </location>
</feature>
<comment type="caution">
    <text evidence="8">The sequence shown here is derived from an EMBL/GenBank/DDBJ whole genome shotgun (WGS) entry which is preliminary data.</text>
</comment>
<sequence length="213" mass="23277">MIGVYLVDDHEVVRRGLRDLLEAEGDIVVVGESASARASARRIPAAHPDVMILDVRLADGNGISVCRDVRSVDPTIQALILTSFEDDEAFLGAVMAGAKGYLLKQVRGASLVRSVRAVAAGENLLDPAVTLRIRERMRQEPSRPAALDPLTVQELRVFDLIAAGHTNREMGEHLGLAEKTVRNYVSRILDKLGLTSRTQAAILATRLTQDRHR</sequence>
<organism evidence="8 9">
    <name type="scientific">Arthrobacter wenxiniae</name>
    <dbReference type="NCBI Taxonomy" id="2713570"/>
    <lineage>
        <taxon>Bacteria</taxon>
        <taxon>Bacillati</taxon>
        <taxon>Actinomycetota</taxon>
        <taxon>Actinomycetes</taxon>
        <taxon>Micrococcales</taxon>
        <taxon>Micrococcaceae</taxon>
        <taxon>Arthrobacter</taxon>
    </lineage>
</organism>
<accession>A0A7Y7IFR1</accession>
<dbReference type="GO" id="GO:0003677">
    <property type="term" value="F:DNA binding"/>
    <property type="evidence" value="ECO:0007669"/>
    <property type="project" value="UniProtKB-KW"/>
</dbReference>
<evidence type="ECO:0000259" key="7">
    <source>
        <dbReference type="PROSITE" id="PS50110"/>
    </source>
</evidence>
<evidence type="ECO:0000256" key="3">
    <source>
        <dbReference type="ARBA" id="ARBA00023125"/>
    </source>
</evidence>